<protein>
    <submittedName>
        <fullName evidence="4">S-layer homology domain-containing protein</fullName>
    </submittedName>
</protein>
<feature type="chain" id="PRO_5021810103" evidence="2">
    <location>
        <begin position="25"/>
        <end position="412"/>
    </location>
</feature>
<accession>A0A559J8K4</accession>
<dbReference type="Proteomes" id="UP000317036">
    <property type="component" value="Unassembled WGS sequence"/>
</dbReference>
<dbReference type="Pfam" id="PF00395">
    <property type="entry name" value="SLH"/>
    <property type="match status" value="1"/>
</dbReference>
<evidence type="ECO:0000256" key="2">
    <source>
        <dbReference type="SAM" id="SignalP"/>
    </source>
</evidence>
<dbReference type="EMBL" id="VNJI01000137">
    <property type="protein sequence ID" value="TVX96220.1"/>
    <property type="molecule type" value="Genomic_DNA"/>
</dbReference>
<comment type="caution">
    <text evidence="4">The sequence shown here is derived from an EMBL/GenBank/DDBJ whole genome shotgun (WGS) entry which is preliminary data.</text>
</comment>
<keyword evidence="1 2" id="KW-0732">Signal</keyword>
<name>A0A559J8K4_9BACL</name>
<reference evidence="4 5" key="1">
    <citation type="submission" date="2019-07" db="EMBL/GenBank/DDBJ databases">
        <authorList>
            <person name="Kim J."/>
        </authorList>
    </citation>
    <scope>NUCLEOTIDE SEQUENCE [LARGE SCALE GENOMIC DNA]</scope>
    <source>
        <strain evidence="4 5">JC52</strain>
    </source>
</reference>
<organism evidence="4 5">
    <name type="scientific">Paenibacillus cremeus</name>
    <dbReference type="NCBI Taxonomy" id="2163881"/>
    <lineage>
        <taxon>Bacteria</taxon>
        <taxon>Bacillati</taxon>
        <taxon>Bacillota</taxon>
        <taxon>Bacilli</taxon>
        <taxon>Bacillales</taxon>
        <taxon>Paenibacillaceae</taxon>
        <taxon>Paenibacillus</taxon>
    </lineage>
</organism>
<dbReference type="PROSITE" id="PS51272">
    <property type="entry name" value="SLH"/>
    <property type="match status" value="1"/>
</dbReference>
<dbReference type="Gene3D" id="2.60.40.1220">
    <property type="match status" value="1"/>
</dbReference>
<evidence type="ECO:0000313" key="4">
    <source>
        <dbReference type="EMBL" id="TVX96220.1"/>
    </source>
</evidence>
<feature type="signal peptide" evidence="2">
    <location>
        <begin position="1"/>
        <end position="24"/>
    </location>
</feature>
<dbReference type="AlphaFoldDB" id="A0A559J8K4"/>
<sequence length="412" mass="43621">MKKQVSSILSLALAFSMFSSVAMAATAPKSADDFTDLKDLDAATKAKFNAMISAGVYDGVKDNVFGLKDEMNRAQFAKVAALIFGLKVDTTLKTSSFKDVKADDPANGYALPYIEAIKAAGITDGVAEGQFDPAGKVTKEQLAAFLLRGLGKDVKGTTGVTDATVSDWAKGYVALALQLKLMDNGADGKFGGTTNALRELLVVSSYNAKQLFQPAKASVTEAKAVGYQTVQVTLDRDVDTTKAVLSLKKGTTDVATSVKWSDDKKSAILTLTDSRVFAGDYTVTLSGLDAAAVDKTTAKFTAENEVLKSINFVNAQDTVAYSSSVVVKMQAKNQYGENASFSAGSYSVTTSSANFVKMEKQTDGTLLMTLDTLMDGKTNTPGVSMVSVNVVNNDQHVTAQKNFKLGQTPFLS</sequence>
<feature type="non-terminal residue" evidence="4">
    <location>
        <position position="412"/>
    </location>
</feature>
<gene>
    <name evidence="4" type="ORF">FPZ49_35395</name>
</gene>
<keyword evidence="5" id="KW-1185">Reference proteome</keyword>
<dbReference type="OrthoDB" id="1706086at2"/>
<evidence type="ECO:0000259" key="3">
    <source>
        <dbReference type="PROSITE" id="PS51272"/>
    </source>
</evidence>
<dbReference type="InterPro" id="IPR001119">
    <property type="entry name" value="SLH_dom"/>
</dbReference>
<feature type="domain" description="SLH" evidence="3">
    <location>
        <begin position="97"/>
        <end position="160"/>
    </location>
</feature>
<dbReference type="InterPro" id="IPR014755">
    <property type="entry name" value="Cu-Rt/internalin_Ig-like"/>
</dbReference>
<evidence type="ECO:0000256" key="1">
    <source>
        <dbReference type="ARBA" id="ARBA00022729"/>
    </source>
</evidence>
<dbReference type="RefSeq" id="WP_144855394.1">
    <property type="nucleotide sequence ID" value="NZ_VNJI01000137.1"/>
</dbReference>
<evidence type="ECO:0000313" key="5">
    <source>
        <dbReference type="Proteomes" id="UP000317036"/>
    </source>
</evidence>
<proteinExistence type="predicted"/>